<dbReference type="EMBL" id="LMZQ01000003">
    <property type="protein sequence ID" value="KRT17260.1"/>
    <property type="molecule type" value="Genomic_DNA"/>
</dbReference>
<evidence type="ECO:0000256" key="1">
    <source>
        <dbReference type="SAM" id="Phobius"/>
    </source>
</evidence>
<feature type="transmembrane region" description="Helical" evidence="1">
    <location>
        <begin position="6"/>
        <end position="23"/>
    </location>
</feature>
<dbReference type="RefSeq" id="WP_057931493.1">
    <property type="nucleotide sequence ID" value="NZ_LMZQ01000003.1"/>
</dbReference>
<name>A0A0T5VTP8_9SPHI</name>
<dbReference type="Proteomes" id="UP000051950">
    <property type="component" value="Unassembled WGS sequence"/>
</dbReference>
<feature type="transmembrane region" description="Helical" evidence="1">
    <location>
        <begin position="116"/>
        <end position="137"/>
    </location>
</feature>
<keyword evidence="3" id="KW-1185">Reference proteome</keyword>
<keyword evidence="1" id="KW-1133">Transmembrane helix</keyword>
<keyword evidence="1" id="KW-0812">Transmembrane</keyword>
<feature type="transmembrane region" description="Helical" evidence="1">
    <location>
        <begin position="149"/>
        <end position="170"/>
    </location>
</feature>
<protein>
    <submittedName>
        <fullName evidence="2">Uncharacterized protein</fullName>
    </submittedName>
</protein>
<feature type="transmembrane region" description="Helical" evidence="1">
    <location>
        <begin position="58"/>
        <end position="77"/>
    </location>
</feature>
<organism evidence="2 3">
    <name type="scientific">Pedobacter ginsenosidimutans</name>
    <dbReference type="NCBI Taxonomy" id="687842"/>
    <lineage>
        <taxon>Bacteria</taxon>
        <taxon>Pseudomonadati</taxon>
        <taxon>Bacteroidota</taxon>
        <taxon>Sphingobacteriia</taxon>
        <taxon>Sphingobacteriales</taxon>
        <taxon>Sphingobacteriaceae</taxon>
        <taxon>Pedobacter</taxon>
    </lineage>
</organism>
<feature type="transmembrane region" description="Helical" evidence="1">
    <location>
        <begin position="35"/>
        <end position="52"/>
    </location>
</feature>
<dbReference type="AlphaFoldDB" id="A0A0T5VTP8"/>
<sequence length="215" mass="25338">MRYLSPIFIAEVICLIAAITIIWKDKYAFGKVITCYLTIALVTEEAAAYLAIRGIHNLWLFNIFIFFEIGAILYGLYHCLKEYINPKPIFIIGAGIVYPIYFSFFINHPFADLNTITITVMSVVFTLYCLYYYYLLLKDENFIEIKTHPQFWWVTGVLFYYFGSTMSNIFDGLFTVKIIGHVTLRYCIYIVLNLILYSFWLYSFICRMKQQKLQS</sequence>
<gene>
    <name evidence="2" type="ORF">ASU31_06215</name>
</gene>
<accession>A0A0T5VTP8</accession>
<keyword evidence="1" id="KW-0472">Membrane</keyword>
<comment type="caution">
    <text evidence="2">The sequence shown here is derived from an EMBL/GenBank/DDBJ whole genome shotgun (WGS) entry which is preliminary data.</text>
</comment>
<dbReference type="STRING" id="687842.ASU31_06215"/>
<evidence type="ECO:0000313" key="2">
    <source>
        <dbReference type="EMBL" id="KRT17260.1"/>
    </source>
</evidence>
<dbReference type="OrthoDB" id="649648at2"/>
<feature type="transmembrane region" description="Helical" evidence="1">
    <location>
        <begin position="89"/>
        <end position="110"/>
    </location>
</feature>
<reference evidence="2 3" key="1">
    <citation type="submission" date="2015-11" db="EMBL/GenBank/DDBJ databases">
        <title>Sequence of Pedobacter ginsenosidimutans.</title>
        <authorList>
            <person name="Carson E."/>
            <person name="Keyser V."/>
            <person name="Newman J."/>
            <person name="Miller J."/>
        </authorList>
    </citation>
    <scope>NUCLEOTIDE SEQUENCE [LARGE SCALE GENOMIC DNA]</scope>
    <source>
        <strain evidence="2 3">KACC 14530</strain>
    </source>
</reference>
<evidence type="ECO:0000313" key="3">
    <source>
        <dbReference type="Proteomes" id="UP000051950"/>
    </source>
</evidence>
<proteinExistence type="predicted"/>
<feature type="transmembrane region" description="Helical" evidence="1">
    <location>
        <begin position="182"/>
        <end position="205"/>
    </location>
</feature>